<keyword evidence="9" id="KW-0693">Viral RNA replication</keyword>
<dbReference type="GO" id="GO:0003724">
    <property type="term" value="F:RNA helicase activity"/>
    <property type="evidence" value="ECO:0007669"/>
    <property type="project" value="InterPro"/>
</dbReference>
<dbReference type="InterPro" id="IPR009003">
    <property type="entry name" value="Peptidase_S1_PA"/>
</dbReference>
<evidence type="ECO:0000259" key="14">
    <source>
        <dbReference type="PROSITE" id="PS51874"/>
    </source>
</evidence>
<feature type="region of interest" description="Disordered" evidence="10">
    <location>
        <begin position="1"/>
        <end position="20"/>
    </location>
</feature>
<evidence type="ECO:0000256" key="7">
    <source>
        <dbReference type="ARBA" id="ARBA00022807"/>
    </source>
</evidence>
<dbReference type="GO" id="GO:0003723">
    <property type="term" value="F:RNA binding"/>
    <property type="evidence" value="ECO:0007669"/>
    <property type="project" value="InterPro"/>
</dbReference>
<evidence type="ECO:0000256" key="2">
    <source>
        <dbReference type="ARBA" id="ARBA00022670"/>
    </source>
</evidence>
<dbReference type="GO" id="GO:0004197">
    <property type="term" value="F:cysteine-type endopeptidase activity"/>
    <property type="evidence" value="ECO:0007669"/>
    <property type="project" value="InterPro"/>
</dbReference>
<evidence type="ECO:0000259" key="12">
    <source>
        <dbReference type="PROSITE" id="PS50507"/>
    </source>
</evidence>
<dbReference type="PROSITE" id="PS51874">
    <property type="entry name" value="PCV_3C_PRO"/>
    <property type="match status" value="1"/>
</dbReference>
<feature type="transmembrane region" description="Helical" evidence="11">
    <location>
        <begin position="1741"/>
        <end position="1764"/>
    </location>
</feature>
<feature type="transmembrane region" description="Helical" evidence="11">
    <location>
        <begin position="1715"/>
        <end position="1735"/>
    </location>
</feature>
<dbReference type="InterPro" id="IPR043502">
    <property type="entry name" value="DNA/RNA_pol_sf"/>
</dbReference>
<organism evidence="15">
    <name type="scientific">Picornavirales sp</name>
    <dbReference type="NCBI Taxonomy" id="1955153"/>
    <lineage>
        <taxon>Viruses</taxon>
        <taxon>Riboviria</taxon>
        <taxon>Orthornavirae</taxon>
        <taxon>Pisuviricota</taxon>
        <taxon>Pisoniviricetes</taxon>
        <taxon>Picornavirales</taxon>
    </lineage>
</organism>
<dbReference type="InterPro" id="IPR001205">
    <property type="entry name" value="RNA-dir_pol_C"/>
</dbReference>
<dbReference type="GO" id="GO:0033644">
    <property type="term" value="C:host cell membrane"/>
    <property type="evidence" value="ECO:0007669"/>
    <property type="project" value="UniProtKB-SubCell"/>
</dbReference>
<feature type="transmembrane region" description="Helical" evidence="11">
    <location>
        <begin position="1686"/>
        <end position="1703"/>
    </location>
</feature>
<keyword evidence="6" id="KW-0378">Hydrolase</keyword>
<dbReference type="GO" id="GO:0006351">
    <property type="term" value="P:DNA-templated transcription"/>
    <property type="evidence" value="ECO:0007669"/>
    <property type="project" value="InterPro"/>
</dbReference>
<dbReference type="EMBL" id="MN918662">
    <property type="protein sequence ID" value="QJI53517.1"/>
    <property type="molecule type" value="Genomic_RNA"/>
</dbReference>
<dbReference type="GO" id="GO:0039694">
    <property type="term" value="P:viral RNA genome replication"/>
    <property type="evidence" value="ECO:0007669"/>
    <property type="project" value="InterPro"/>
</dbReference>
<dbReference type="InterPro" id="IPR007094">
    <property type="entry name" value="RNA-dir_pol_PSvirus"/>
</dbReference>
<dbReference type="Gene3D" id="3.30.70.270">
    <property type="match status" value="1"/>
</dbReference>
<dbReference type="GO" id="GO:0006508">
    <property type="term" value="P:proteolysis"/>
    <property type="evidence" value="ECO:0007669"/>
    <property type="project" value="UniProtKB-KW"/>
</dbReference>
<dbReference type="InterPro" id="IPR043504">
    <property type="entry name" value="Peptidase_S1_PA_chymotrypsin"/>
</dbReference>
<evidence type="ECO:0000256" key="10">
    <source>
        <dbReference type="SAM" id="MobiDB-lite"/>
    </source>
</evidence>
<keyword evidence="11" id="KW-0812">Transmembrane</keyword>
<keyword evidence="4" id="KW-0548">Nucleotidyltransferase</keyword>
<dbReference type="Pfam" id="PF00680">
    <property type="entry name" value="RdRP_1"/>
    <property type="match status" value="1"/>
</dbReference>
<evidence type="ECO:0000259" key="13">
    <source>
        <dbReference type="PROSITE" id="PS51218"/>
    </source>
</evidence>
<evidence type="ECO:0000256" key="11">
    <source>
        <dbReference type="SAM" id="Phobius"/>
    </source>
</evidence>
<name>A0A6M3YNT8_9VIRU</name>
<evidence type="ECO:0000256" key="6">
    <source>
        <dbReference type="ARBA" id="ARBA00022801"/>
    </source>
</evidence>
<evidence type="ECO:0008006" key="16">
    <source>
        <dbReference type="Google" id="ProtNLM"/>
    </source>
</evidence>
<dbReference type="GO" id="GO:0005524">
    <property type="term" value="F:ATP binding"/>
    <property type="evidence" value="ECO:0007669"/>
    <property type="project" value="UniProtKB-KW"/>
</dbReference>
<feature type="domain" description="RdRp catalytic" evidence="12">
    <location>
        <begin position="1673"/>
        <end position="1800"/>
    </location>
</feature>
<keyword evidence="5" id="KW-0547">Nucleotide-binding</keyword>
<evidence type="ECO:0000313" key="15">
    <source>
        <dbReference type="EMBL" id="QJI53517.1"/>
    </source>
</evidence>
<feature type="domain" description="Peptidase C3" evidence="14">
    <location>
        <begin position="1180"/>
        <end position="1391"/>
    </location>
</feature>
<keyword evidence="1" id="KW-0696">RNA-directed RNA polymerase</keyword>
<keyword evidence="11" id="KW-0472">Membrane</keyword>
<accession>A0A6M3YNT8</accession>
<dbReference type="PRINTS" id="PR00918">
    <property type="entry name" value="CALICVIRUSNS"/>
</dbReference>
<dbReference type="InterPro" id="IPR043128">
    <property type="entry name" value="Rev_trsase/Diguanyl_cyclase"/>
</dbReference>
<dbReference type="Gene3D" id="2.40.10.10">
    <property type="entry name" value="Trypsin-like serine proteases"/>
    <property type="match status" value="1"/>
</dbReference>
<evidence type="ECO:0000256" key="3">
    <source>
        <dbReference type="ARBA" id="ARBA00022679"/>
    </source>
</evidence>
<dbReference type="GO" id="GO:0003968">
    <property type="term" value="F:RNA-directed RNA polymerase activity"/>
    <property type="evidence" value="ECO:0007669"/>
    <property type="project" value="UniProtKB-KW"/>
</dbReference>
<dbReference type="InterPro" id="IPR000605">
    <property type="entry name" value="Helicase_SF3_ssDNA/RNA_vir"/>
</dbReference>
<evidence type="ECO:0000256" key="8">
    <source>
        <dbReference type="ARBA" id="ARBA00022840"/>
    </source>
</evidence>
<keyword evidence="8" id="KW-0067">ATP-binding</keyword>
<reference evidence="15" key="1">
    <citation type="submission" date="2020-01" db="EMBL/GenBank/DDBJ databases">
        <title>Viral genomes from wild and zoo birds in China.</title>
        <authorList>
            <person name="Zhao M."/>
            <person name="Shan L.T."/>
            <person name="Yang X.S."/>
            <person name="Zhang W."/>
        </authorList>
    </citation>
    <scope>NUCLEOTIDE SEQUENCE</scope>
    <source>
        <strain evidence="15">Hbl169shi1</strain>
    </source>
</reference>
<keyword evidence="2" id="KW-0645">Protease</keyword>
<evidence type="ECO:0000256" key="9">
    <source>
        <dbReference type="ARBA" id="ARBA00022953"/>
    </source>
</evidence>
<dbReference type="SUPFAM" id="SSF50494">
    <property type="entry name" value="Trypsin-like serine proteases"/>
    <property type="match status" value="1"/>
</dbReference>
<dbReference type="PROSITE" id="PS51218">
    <property type="entry name" value="SF3_HELICASE_2"/>
    <property type="match status" value="1"/>
</dbReference>
<proteinExistence type="predicted"/>
<dbReference type="InterPro" id="IPR014759">
    <property type="entry name" value="Helicase_SF3_ssRNA_vir"/>
</dbReference>
<dbReference type="InterPro" id="IPR004004">
    <property type="entry name" value="Helic/Pol/Pept_Calicivir-typ"/>
</dbReference>
<keyword evidence="3" id="KW-0808">Transferase</keyword>
<dbReference type="InterPro" id="IPR044067">
    <property type="entry name" value="PCV_3C_PRO"/>
</dbReference>
<evidence type="ECO:0000256" key="1">
    <source>
        <dbReference type="ARBA" id="ARBA00022484"/>
    </source>
</evidence>
<evidence type="ECO:0000256" key="5">
    <source>
        <dbReference type="ARBA" id="ARBA00022741"/>
    </source>
</evidence>
<keyword evidence="11" id="KW-1133">Transmembrane helix</keyword>
<feature type="transmembrane region" description="Helical" evidence="11">
    <location>
        <begin position="368"/>
        <end position="387"/>
    </location>
</feature>
<feature type="domain" description="SF3 helicase" evidence="13">
    <location>
        <begin position="652"/>
        <end position="832"/>
    </location>
</feature>
<dbReference type="Pfam" id="PF00910">
    <property type="entry name" value="RNA_helicase"/>
    <property type="match status" value="1"/>
</dbReference>
<dbReference type="SUPFAM" id="SSF56672">
    <property type="entry name" value="DNA/RNA polymerases"/>
    <property type="match status" value="1"/>
</dbReference>
<protein>
    <recommendedName>
        <fullName evidence="16">RNA-directed RNA polymerase</fullName>
    </recommendedName>
</protein>
<dbReference type="PROSITE" id="PS50507">
    <property type="entry name" value="RDRP_SSRNA_POS"/>
    <property type="match status" value="1"/>
</dbReference>
<dbReference type="Gene3D" id="1.20.960.20">
    <property type="match status" value="1"/>
</dbReference>
<feature type="transmembrane region" description="Helical" evidence="11">
    <location>
        <begin position="399"/>
        <end position="422"/>
    </location>
</feature>
<keyword evidence="7" id="KW-0788">Thiol protease</keyword>
<sequence>MVKDATENPGKSLSPKQERAALRRRTEESIRVANTVLNRCHSMIEQTVMRSLSSNKPVTQVCSQATLSWVIEEFLEDEGYEEYALTCLGNHDRTGRLCFVAFYDKMGAKKAFFFEFDASSIPGECLYMVSQGHILDVHLDDFPRSDTNHDLEIYRDRVFRARSQIDFVTTNNLAYDYIRTKLWFDDSLGRLRLCRVMQSQGFCLVCKTESDAKGFHVTRNNVAHSYKTLDTLERCAEAFGYEDIYKSVMKEFKHSQGSPKIERLREPLCQPRVRTHQEIAKDLVKLLKEAVNPVILQHAPPVMKSQFGLGRIKGIFQGISDELKNKPREFIQATMHTVGETLTEEFKDYIRHVGADWWLWFKECLLKYALIAIPVVIILVGYVRFLMGIFSAGRGKSKSVFMNLASGMIIMKVGTDILKFAMSFTSTFCLGVDLKTSVYYALARQYNDKSSLVTTLSVLYSQVQAWYDRFLNTNNINDEGIHLDEETLVAQSGLPDVFKIPDFDMDTLKNGIGSMFGLISLTTLGKQPDAKGYKDFLQSIGSLPRAVDGTMKLYEYLQSVLQKAINWVRRRVLGDDRLHYANIGMPDIDEWCSQVVAMHRSALMSELEINDRNYLKVYNLHIGGLKFANNPRLYGDSARVRTILQEYGKVVRELLVPFKNANVFGVKPRMEPVTVYLAGEPGVGKSVLVIPFVLKLLARVLKPSQLEELEANYNNFFYCRQTEHEFWDRYYGQMVTIFDDFLQRRDTEQATASEAMELIRISSMFPNILHMAALEQKGTTVFNSEIIVLTSNFTSLSSVVSIQSREALRRRFTLTYALVPKREFCTPATQGADLAYTERRLNRAAFAENEVRFDAHEFHELRWNENNEAVPTGRVLSFDETISEVEDVYAKRVATFENYSAGNKHLIDQGVAEARAREHVFQFTARQAAETREEERMRSQSGNVDDEIPLFDIFEENAGVEEEVPVVTLADFDASDSDSDEESIEEQLSAFPVLDEDVVFPRLRTRDYFYTSLKPSQVVFLYCCSLGKKATDIFYLAQQGCVDARKNLVRVVNKATSTDAGRRAFCLAAFTTKEFGQVVDLPKLERMQLQLKSWMAQLHLKIQTIWANPLIKGLTAFGSAVSMCWIMYSGYKKFFPRNIMQSGEARKNRPRRENVKASRLARMNERQLPATWHSQGGIDLNAHSLARRLAAKSCYRIRMEGFEQTLGHCLFVRGRIMLTFSHLRDSLVDMLDNSDIDEETFLYFENKSLSYKVSVGGFLDLNHHFLIQKDVMLIEMPNMFHQHTDLTDHFIDRSLVNGHVDWTVGIGGYRSAHHFGEYISIGKYKKSTVHYGGGKEYHVDDVLAYDAPTVSGDCGSVCILHNKAVQGKIVGIHICGSGTRGESAIVTCQLLKVALENFEGDALVFPPLKGEPASDKAPDLGRGIVPAMQAQAAVICRRSKIIPSKLHSAWGPATTAPAILDYVWENGVRIDPMFDNLSRYCKNEVVMDQGLVEAVASNIASKFYNLSQFDRDKREILTFEQAVEGVPGAKYYEPIDRKSSPGYPWKNDVPPGYPGKSWWLGSGEEKPPYDSPQTKHLRATVEGIIADARKGIRRDHIFLDFPKDERRSLKKIAQKKTRSISGAPMDLSIAMKMYFGPFAAFVMRTRLHNGCAVGINARSEEWGDLAAMLREFKKHFDGDYEGFDTLMTSLPLWFVVHIINCWFNDSEENQRIRRVLWASVVNSLHIYGVTIYQWIMANPSGNILTVILNCIVNLIYMQGCYALLHPMGQMALPFFYEDVVCITYGDDNIVGVSDRAAPFFNQITVAKALKAFGQKYTDSEKNEPTEPFRPFEVLTFLKRGFRFEKSLRPPQWVAPLTLDTITEMPYWTKQGCGEDDITKSNAAEALIELSLHGQETFNRVGKEIIDACKERLNWMPERSTFQACIDFAMTHEVIY</sequence>
<dbReference type="CDD" id="cd23194">
    <property type="entry name" value="Dicistroviridae_RdRp"/>
    <property type="match status" value="1"/>
</dbReference>
<evidence type="ECO:0000256" key="4">
    <source>
        <dbReference type="ARBA" id="ARBA00022695"/>
    </source>
</evidence>